<dbReference type="AlphaFoldDB" id="T1BKV4"/>
<comment type="caution">
    <text evidence="2">The sequence shown here is derived from an EMBL/GenBank/DDBJ whole genome shotgun (WGS) entry which is preliminary data.</text>
</comment>
<gene>
    <name evidence="2" type="ORF">B1B_03154</name>
</gene>
<dbReference type="EMBL" id="AUZY01001914">
    <property type="protein sequence ID" value="EQD73576.1"/>
    <property type="molecule type" value="Genomic_DNA"/>
</dbReference>
<dbReference type="InterPro" id="IPR001763">
    <property type="entry name" value="Rhodanese-like_dom"/>
</dbReference>
<reference evidence="2" key="2">
    <citation type="journal article" date="2014" name="ISME J.">
        <title>Microbial stratification in low pH oxic and suboxic macroscopic growths along an acid mine drainage.</title>
        <authorList>
            <person name="Mendez-Garcia C."/>
            <person name="Mesa V."/>
            <person name="Sprenger R.R."/>
            <person name="Richter M."/>
            <person name="Diez M.S."/>
            <person name="Solano J."/>
            <person name="Bargiela R."/>
            <person name="Golyshina O.V."/>
            <person name="Manteca A."/>
            <person name="Ramos J.L."/>
            <person name="Gallego J.R."/>
            <person name="Llorente I."/>
            <person name="Martins Dos Santos V.A."/>
            <person name="Jensen O.N."/>
            <person name="Pelaez A.I."/>
            <person name="Sanchez J."/>
            <person name="Ferrer M."/>
        </authorList>
    </citation>
    <scope>NUCLEOTIDE SEQUENCE</scope>
</reference>
<dbReference type="InterPro" id="IPR050229">
    <property type="entry name" value="GlpE_sulfurtransferase"/>
</dbReference>
<dbReference type="PANTHER" id="PTHR43031:SF1">
    <property type="entry name" value="PYRIDINE NUCLEOTIDE-DISULPHIDE OXIDOREDUCTASE"/>
    <property type="match status" value="1"/>
</dbReference>
<dbReference type="InterPro" id="IPR000594">
    <property type="entry name" value="ThiF_NAD_FAD-bd"/>
</dbReference>
<sequence>RFEGQASVFDARRGPCYRCLYPEPPPPDLVPSCAEAGVFGVLPGLIGMLQATEAIKLLLGVGEPLVGRLLLVDAQAMAFRELRIRKNPNCVLCSPVATQHGLIDYAGFCGVPSVDGEGGVPEVTATALRDELNGSDPPLLVDVRDPPEWEISRLPGAALIPRADLPERLGELTRARGIVLYCSSGIRSVSAARQLLELGFTNVRSLRGGLRAWARDADPDTGSY</sequence>
<dbReference type="SMART" id="SM00450">
    <property type="entry name" value="RHOD"/>
    <property type="match status" value="1"/>
</dbReference>
<dbReference type="PANTHER" id="PTHR43031">
    <property type="entry name" value="FAD-DEPENDENT OXIDOREDUCTASE"/>
    <property type="match status" value="1"/>
</dbReference>
<dbReference type="InterPro" id="IPR036873">
    <property type="entry name" value="Rhodanese-like_dom_sf"/>
</dbReference>
<name>T1BKV4_9ZZZZ</name>
<dbReference type="SUPFAM" id="SSF69572">
    <property type="entry name" value="Activating enzymes of the ubiquitin-like proteins"/>
    <property type="match status" value="1"/>
</dbReference>
<dbReference type="Pfam" id="PF00899">
    <property type="entry name" value="ThiF"/>
    <property type="match status" value="1"/>
</dbReference>
<dbReference type="Pfam" id="PF00581">
    <property type="entry name" value="Rhodanese"/>
    <property type="match status" value="1"/>
</dbReference>
<proteinExistence type="predicted"/>
<evidence type="ECO:0000313" key="2">
    <source>
        <dbReference type="EMBL" id="EQD73576.1"/>
    </source>
</evidence>
<dbReference type="Gene3D" id="3.40.50.720">
    <property type="entry name" value="NAD(P)-binding Rossmann-like Domain"/>
    <property type="match status" value="1"/>
</dbReference>
<dbReference type="Gene3D" id="3.40.250.10">
    <property type="entry name" value="Rhodanese-like domain"/>
    <property type="match status" value="1"/>
</dbReference>
<reference evidence="2" key="1">
    <citation type="submission" date="2013-08" db="EMBL/GenBank/DDBJ databases">
        <authorList>
            <person name="Mendez C."/>
            <person name="Richter M."/>
            <person name="Ferrer M."/>
            <person name="Sanchez J."/>
        </authorList>
    </citation>
    <scope>NUCLEOTIDE SEQUENCE</scope>
</reference>
<feature type="domain" description="Rhodanese" evidence="1">
    <location>
        <begin position="134"/>
        <end position="222"/>
    </location>
</feature>
<dbReference type="CDD" id="cd00158">
    <property type="entry name" value="RHOD"/>
    <property type="match status" value="1"/>
</dbReference>
<dbReference type="InterPro" id="IPR035985">
    <property type="entry name" value="Ubiquitin-activating_enz"/>
</dbReference>
<accession>T1BKV4</accession>
<evidence type="ECO:0000259" key="1">
    <source>
        <dbReference type="PROSITE" id="PS50206"/>
    </source>
</evidence>
<dbReference type="PROSITE" id="PS50206">
    <property type="entry name" value="RHODANESE_3"/>
    <property type="match status" value="1"/>
</dbReference>
<organism evidence="2">
    <name type="scientific">mine drainage metagenome</name>
    <dbReference type="NCBI Taxonomy" id="410659"/>
    <lineage>
        <taxon>unclassified sequences</taxon>
        <taxon>metagenomes</taxon>
        <taxon>ecological metagenomes</taxon>
    </lineage>
</organism>
<feature type="non-terminal residue" evidence="2">
    <location>
        <position position="1"/>
    </location>
</feature>
<protein>
    <submittedName>
        <fullName evidence="2">UBA/THIF-type NAD/FAD binding protein</fullName>
    </submittedName>
</protein>
<dbReference type="GO" id="GO:0008641">
    <property type="term" value="F:ubiquitin-like modifier activating enzyme activity"/>
    <property type="evidence" value="ECO:0007669"/>
    <property type="project" value="InterPro"/>
</dbReference>